<evidence type="ECO:0000313" key="2">
    <source>
        <dbReference type="Proteomes" id="UP000243459"/>
    </source>
</evidence>
<proteinExistence type="predicted"/>
<dbReference type="AlphaFoldDB" id="A0A5P1F5D1"/>
<gene>
    <name evidence="1" type="ORF">A4U43_C04F21370</name>
</gene>
<dbReference type="Proteomes" id="UP000243459">
    <property type="component" value="Chromosome 4"/>
</dbReference>
<evidence type="ECO:0000313" key="1">
    <source>
        <dbReference type="EMBL" id="ONK72627.1"/>
    </source>
</evidence>
<accession>A0A5P1F5D1</accession>
<organism evidence="1 2">
    <name type="scientific">Asparagus officinalis</name>
    <name type="common">Garden asparagus</name>
    <dbReference type="NCBI Taxonomy" id="4686"/>
    <lineage>
        <taxon>Eukaryota</taxon>
        <taxon>Viridiplantae</taxon>
        <taxon>Streptophyta</taxon>
        <taxon>Embryophyta</taxon>
        <taxon>Tracheophyta</taxon>
        <taxon>Spermatophyta</taxon>
        <taxon>Magnoliopsida</taxon>
        <taxon>Liliopsida</taxon>
        <taxon>Asparagales</taxon>
        <taxon>Asparagaceae</taxon>
        <taxon>Asparagoideae</taxon>
        <taxon>Asparagus</taxon>
    </lineage>
</organism>
<dbReference type="Gramene" id="ONK72627">
    <property type="protein sequence ID" value="ONK72627"/>
    <property type="gene ID" value="A4U43_C04F21370"/>
</dbReference>
<dbReference type="EMBL" id="CM007384">
    <property type="protein sequence ID" value="ONK72627.1"/>
    <property type="molecule type" value="Genomic_DNA"/>
</dbReference>
<sequence length="148" mass="16474">MLVARRCCLAGYFSPTSCVRCFHSGDVHAGCCRSSLRYVMSHAGAFVVVSRGGVFMACVAARPLSPPVMSTLVLCRLSSPLVPVRPVLCRRLVLCVPGVVASNAGRWYRFRRKAAEMRTPFDLKREWQWSPIDESRAKGREILGILSW</sequence>
<protein>
    <submittedName>
        <fullName evidence="1">Uncharacterized protein</fullName>
    </submittedName>
</protein>
<reference evidence="2" key="1">
    <citation type="journal article" date="2017" name="Nat. Commun.">
        <title>The asparagus genome sheds light on the origin and evolution of a young Y chromosome.</title>
        <authorList>
            <person name="Harkess A."/>
            <person name="Zhou J."/>
            <person name="Xu C."/>
            <person name="Bowers J.E."/>
            <person name="Van der Hulst R."/>
            <person name="Ayyampalayam S."/>
            <person name="Mercati F."/>
            <person name="Riccardi P."/>
            <person name="McKain M.R."/>
            <person name="Kakrana A."/>
            <person name="Tang H."/>
            <person name="Ray J."/>
            <person name="Groenendijk J."/>
            <person name="Arikit S."/>
            <person name="Mathioni S.M."/>
            <person name="Nakano M."/>
            <person name="Shan H."/>
            <person name="Telgmann-Rauber A."/>
            <person name="Kanno A."/>
            <person name="Yue Z."/>
            <person name="Chen H."/>
            <person name="Li W."/>
            <person name="Chen Y."/>
            <person name="Xu X."/>
            <person name="Zhang Y."/>
            <person name="Luo S."/>
            <person name="Chen H."/>
            <person name="Gao J."/>
            <person name="Mao Z."/>
            <person name="Pires J.C."/>
            <person name="Luo M."/>
            <person name="Kudrna D."/>
            <person name="Wing R.A."/>
            <person name="Meyers B.C."/>
            <person name="Yi K."/>
            <person name="Kong H."/>
            <person name="Lavrijsen P."/>
            <person name="Sunseri F."/>
            <person name="Falavigna A."/>
            <person name="Ye Y."/>
            <person name="Leebens-Mack J.H."/>
            <person name="Chen G."/>
        </authorList>
    </citation>
    <scope>NUCLEOTIDE SEQUENCE [LARGE SCALE GENOMIC DNA]</scope>
    <source>
        <strain evidence="2">cv. DH0086</strain>
    </source>
</reference>
<keyword evidence="2" id="KW-1185">Reference proteome</keyword>
<name>A0A5P1F5D1_ASPOF</name>